<dbReference type="Proteomes" id="UP000028098">
    <property type="component" value="Unassembled WGS sequence"/>
</dbReference>
<gene>
    <name evidence="4" type="ORF">SK143_0228</name>
</gene>
<dbReference type="CDD" id="cd02966">
    <property type="entry name" value="TlpA_like_family"/>
    <property type="match status" value="1"/>
</dbReference>
<dbReference type="InterPro" id="IPR036249">
    <property type="entry name" value="Thioredoxin-like_sf"/>
</dbReference>
<organism evidence="4 5">
    <name type="scientific">Streptococcus oralis</name>
    <dbReference type="NCBI Taxonomy" id="1303"/>
    <lineage>
        <taxon>Bacteria</taxon>
        <taxon>Bacillati</taxon>
        <taxon>Bacillota</taxon>
        <taxon>Bacilli</taxon>
        <taxon>Lactobacillales</taxon>
        <taxon>Streptococcaceae</taxon>
        <taxon>Streptococcus</taxon>
    </lineage>
</organism>
<keyword evidence="2" id="KW-0472">Membrane</keyword>
<keyword evidence="1" id="KW-1015">Disulfide bond</keyword>
<protein>
    <submittedName>
        <fullName evidence="4">Thioredoxin family protein</fullName>
    </submittedName>
</protein>
<dbReference type="Pfam" id="PF00578">
    <property type="entry name" value="AhpC-TSA"/>
    <property type="match status" value="1"/>
</dbReference>
<keyword evidence="2" id="KW-1133">Transmembrane helix</keyword>
<keyword evidence="2" id="KW-0812">Transmembrane</keyword>
<dbReference type="RefSeq" id="WP_042902033.1">
    <property type="nucleotide sequence ID" value="NZ_JAKUVX010000004.1"/>
</dbReference>
<evidence type="ECO:0000256" key="2">
    <source>
        <dbReference type="SAM" id="Phobius"/>
    </source>
</evidence>
<dbReference type="GO" id="GO:0016491">
    <property type="term" value="F:oxidoreductase activity"/>
    <property type="evidence" value="ECO:0007669"/>
    <property type="project" value="InterPro"/>
</dbReference>
<dbReference type="EMBL" id="JPGB01000003">
    <property type="protein sequence ID" value="KEQ51070.1"/>
    <property type="molecule type" value="Genomic_DNA"/>
</dbReference>
<dbReference type="PATRIC" id="fig|1303.44.peg.196"/>
<dbReference type="PROSITE" id="PS51352">
    <property type="entry name" value="THIOREDOXIN_2"/>
    <property type="match status" value="1"/>
</dbReference>
<comment type="caution">
    <text evidence="4">The sequence shown here is derived from an EMBL/GenBank/DDBJ whole genome shotgun (WGS) entry which is preliminary data.</text>
</comment>
<dbReference type="PANTHER" id="PTHR42852">
    <property type="entry name" value="THIOL:DISULFIDE INTERCHANGE PROTEIN DSBE"/>
    <property type="match status" value="1"/>
</dbReference>
<sequence>MKKDKRWFTVLIVGILVLVGLGIFYYANQGKIGRGDANQSQASSTSKSGNSALELNDQQLPDFKLTSPDGRELSISSFSDKPFLIVEWASWCPDCRNQLPIIQKMYEKYGNQVHFVLINLIEPDKETTETADRYISQGEYTFPYYYDMDQSAADALQVQTIPSTYVVDKQGQIKKVLVKHTSEDALEKELKELLQ</sequence>
<dbReference type="Gene3D" id="3.40.30.10">
    <property type="entry name" value="Glutaredoxin"/>
    <property type="match status" value="1"/>
</dbReference>
<evidence type="ECO:0000313" key="5">
    <source>
        <dbReference type="Proteomes" id="UP000028098"/>
    </source>
</evidence>
<name>A0A081R797_STROR</name>
<evidence type="ECO:0000256" key="1">
    <source>
        <dbReference type="ARBA" id="ARBA00023157"/>
    </source>
</evidence>
<dbReference type="AlphaFoldDB" id="A0A081R797"/>
<dbReference type="InterPro" id="IPR050553">
    <property type="entry name" value="Thioredoxin_ResA/DsbE_sf"/>
</dbReference>
<dbReference type="SUPFAM" id="SSF52833">
    <property type="entry name" value="Thioredoxin-like"/>
    <property type="match status" value="1"/>
</dbReference>
<dbReference type="PANTHER" id="PTHR42852:SF17">
    <property type="entry name" value="THIOREDOXIN-LIKE PROTEIN HI_1115"/>
    <property type="match status" value="1"/>
</dbReference>
<dbReference type="GO" id="GO:0016209">
    <property type="term" value="F:antioxidant activity"/>
    <property type="evidence" value="ECO:0007669"/>
    <property type="project" value="InterPro"/>
</dbReference>
<accession>A0A081R797</accession>
<evidence type="ECO:0000313" key="4">
    <source>
        <dbReference type="EMBL" id="KEQ51070.1"/>
    </source>
</evidence>
<feature type="transmembrane region" description="Helical" evidence="2">
    <location>
        <begin position="7"/>
        <end position="27"/>
    </location>
</feature>
<evidence type="ECO:0000259" key="3">
    <source>
        <dbReference type="PROSITE" id="PS51352"/>
    </source>
</evidence>
<dbReference type="InterPro" id="IPR000866">
    <property type="entry name" value="AhpC/TSA"/>
</dbReference>
<dbReference type="InterPro" id="IPR013766">
    <property type="entry name" value="Thioredoxin_domain"/>
</dbReference>
<feature type="domain" description="Thioredoxin" evidence="3">
    <location>
        <begin position="54"/>
        <end position="195"/>
    </location>
</feature>
<proteinExistence type="predicted"/>
<reference evidence="4 5" key="1">
    <citation type="submission" date="2014-05" db="EMBL/GenBank/DDBJ databases">
        <authorList>
            <person name="Daugherty S.C."/>
            <person name="Tallon L.J."/>
            <person name="Sadzewicz L."/>
            <person name="Kilian M."/>
            <person name="Tettelin H."/>
        </authorList>
    </citation>
    <scope>NUCLEOTIDE SEQUENCE [LARGE SCALE GENOMIC DNA]</scope>
    <source>
        <strain evidence="4 5">SK143</strain>
    </source>
</reference>